<dbReference type="PANTHER" id="PTHR37723">
    <property type="entry name" value="PROTEIN FAR-RED ELONGATED HYPOCOTYL 1"/>
    <property type="match status" value="1"/>
</dbReference>
<feature type="compositionally biased region" description="Polar residues" evidence="1">
    <location>
        <begin position="62"/>
        <end position="72"/>
    </location>
</feature>
<proteinExistence type="predicted"/>
<organism evidence="2 3">
    <name type="scientific">Centaurea solstitialis</name>
    <name type="common">yellow star-thistle</name>
    <dbReference type="NCBI Taxonomy" id="347529"/>
    <lineage>
        <taxon>Eukaryota</taxon>
        <taxon>Viridiplantae</taxon>
        <taxon>Streptophyta</taxon>
        <taxon>Embryophyta</taxon>
        <taxon>Tracheophyta</taxon>
        <taxon>Spermatophyta</taxon>
        <taxon>Magnoliopsida</taxon>
        <taxon>eudicotyledons</taxon>
        <taxon>Gunneridae</taxon>
        <taxon>Pentapetalae</taxon>
        <taxon>asterids</taxon>
        <taxon>campanulids</taxon>
        <taxon>Asterales</taxon>
        <taxon>Asteraceae</taxon>
        <taxon>Carduoideae</taxon>
        <taxon>Cardueae</taxon>
        <taxon>Centaureinae</taxon>
        <taxon>Centaurea</taxon>
    </lineage>
</organism>
<dbReference type="GO" id="GO:0061608">
    <property type="term" value="F:nuclear import signal receptor activity"/>
    <property type="evidence" value="ECO:0007669"/>
    <property type="project" value="TreeGrafter"/>
</dbReference>
<sequence>MNKRKYQHEVLDLPVPKHVCLEKTSTPETCFPSNIHSDIEDLRNSRKERSVDNSHSIHDQIEQGSAKDSNSFSEDADSVMCALVVDSENELRYLKICPPDQNSSASVNWDLDRSEAKACDKISMNPAYHLYESPSFEEDQMDCGIMDEFDSSEYGNGGTKTLEDESLEDFFGSNGVIPDNFILSSGRWDVNQDTAQGTEKMTIDKEFEQYFSMLML</sequence>
<dbReference type="PANTHER" id="PTHR37723:SF1">
    <property type="entry name" value="PROTEIN FAR-RED-ELONGATED HYPOCOTYL 1-LIKE"/>
    <property type="match status" value="1"/>
</dbReference>
<dbReference type="GO" id="GO:0051457">
    <property type="term" value="P:maintenance of protein location in nucleus"/>
    <property type="evidence" value="ECO:0007669"/>
    <property type="project" value="TreeGrafter"/>
</dbReference>
<evidence type="ECO:0000313" key="3">
    <source>
        <dbReference type="Proteomes" id="UP001172457"/>
    </source>
</evidence>
<dbReference type="InterPro" id="IPR037766">
    <property type="entry name" value="FHY1"/>
</dbReference>
<keyword evidence="3" id="KW-1185">Reference proteome</keyword>
<gene>
    <name evidence="2" type="ORF">OSB04_025168</name>
</gene>
<name>A0AA38T0Z6_9ASTR</name>
<feature type="compositionally biased region" description="Basic and acidic residues" evidence="1">
    <location>
        <begin position="41"/>
        <end position="61"/>
    </location>
</feature>
<feature type="region of interest" description="Disordered" evidence="1">
    <location>
        <begin position="41"/>
        <end position="72"/>
    </location>
</feature>
<dbReference type="GO" id="GO:0016607">
    <property type="term" value="C:nuclear speck"/>
    <property type="evidence" value="ECO:0007669"/>
    <property type="project" value="TreeGrafter"/>
</dbReference>
<reference evidence="2" key="1">
    <citation type="submission" date="2023-03" db="EMBL/GenBank/DDBJ databases">
        <title>Chromosome-scale reference genome and RAD-based genetic map of yellow starthistle (Centaurea solstitialis) reveal putative structural variation and QTLs associated with invader traits.</title>
        <authorList>
            <person name="Reatini B."/>
            <person name="Cang F.A."/>
            <person name="Jiang Q."/>
            <person name="Mckibben M.T.W."/>
            <person name="Barker M.S."/>
            <person name="Rieseberg L.H."/>
            <person name="Dlugosch K.M."/>
        </authorList>
    </citation>
    <scope>NUCLEOTIDE SEQUENCE</scope>
    <source>
        <strain evidence="2">CAN-66</strain>
        <tissue evidence="2">Leaf</tissue>
    </source>
</reference>
<dbReference type="GO" id="GO:0009639">
    <property type="term" value="P:response to red or far red light"/>
    <property type="evidence" value="ECO:0007669"/>
    <property type="project" value="InterPro"/>
</dbReference>
<dbReference type="AlphaFoldDB" id="A0AA38T0Z6"/>
<comment type="caution">
    <text evidence="2">The sequence shown here is derived from an EMBL/GenBank/DDBJ whole genome shotgun (WGS) entry which is preliminary data.</text>
</comment>
<evidence type="ECO:0000313" key="2">
    <source>
        <dbReference type="EMBL" id="KAJ9545461.1"/>
    </source>
</evidence>
<accession>A0AA38T0Z6</accession>
<evidence type="ECO:0000256" key="1">
    <source>
        <dbReference type="SAM" id="MobiDB-lite"/>
    </source>
</evidence>
<dbReference type="GO" id="GO:0005737">
    <property type="term" value="C:cytoplasm"/>
    <property type="evidence" value="ECO:0007669"/>
    <property type="project" value="TreeGrafter"/>
</dbReference>
<dbReference type="EMBL" id="JARYMX010000006">
    <property type="protein sequence ID" value="KAJ9545461.1"/>
    <property type="molecule type" value="Genomic_DNA"/>
</dbReference>
<dbReference type="Proteomes" id="UP001172457">
    <property type="component" value="Chromosome 6"/>
</dbReference>
<protein>
    <submittedName>
        <fullName evidence="2">Uncharacterized protein</fullName>
    </submittedName>
</protein>